<organism evidence="2 3">
    <name type="scientific">Elaeophora elaphi</name>
    <dbReference type="NCBI Taxonomy" id="1147741"/>
    <lineage>
        <taxon>Eukaryota</taxon>
        <taxon>Metazoa</taxon>
        <taxon>Ecdysozoa</taxon>
        <taxon>Nematoda</taxon>
        <taxon>Chromadorea</taxon>
        <taxon>Rhabditida</taxon>
        <taxon>Spirurina</taxon>
        <taxon>Spiruromorpha</taxon>
        <taxon>Filarioidea</taxon>
        <taxon>Onchocercidae</taxon>
        <taxon>Elaeophora</taxon>
    </lineage>
</organism>
<sequence length="108" mass="11749">MYLTTLIFFLDGIFGRTAAHAAVNAASAAAQYAARHAARHAATVAIHLAEDAKESTDGFSPQFREFMTQGVEYLKEVGSQIQQKHANFGIEINMDAQHDGVSKKIPKT</sequence>
<proteinExistence type="predicted"/>
<dbReference type="WBParaSite" id="EEL_0001053801-mRNA-1">
    <property type="protein sequence ID" value="EEL_0001053801-mRNA-1"/>
    <property type="gene ID" value="EEL_0001053801"/>
</dbReference>
<accession>A0A0R3S6W6</accession>
<keyword evidence="1" id="KW-0732">Signal</keyword>
<dbReference type="Proteomes" id="UP000050640">
    <property type="component" value="Unplaced"/>
</dbReference>
<keyword evidence="2" id="KW-1185">Reference proteome</keyword>
<reference evidence="3" key="1">
    <citation type="submission" date="2017-02" db="UniProtKB">
        <authorList>
            <consortium name="WormBaseParasite"/>
        </authorList>
    </citation>
    <scope>IDENTIFICATION</scope>
</reference>
<dbReference type="STRING" id="1147741.A0A0R3S6W6"/>
<name>A0A0R3S6W6_9BILA</name>
<evidence type="ECO:0000313" key="2">
    <source>
        <dbReference type="Proteomes" id="UP000050640"/>
    </source>
</evidence>
<evidence type="ECO:0000313" key="3">
    <source>
        <dbReference type="WBParaSite" id="EEL_0001053801-mRNA-1"/>
    </source>
</evidence>
<dbReference type="AlphaFoldDB" id="A0A0R3S6W6"/>
<feature type="signal peptide" evidence="1">
    <location>
        <begin position="1"/>
        <end position="19"/>
    </location>
</feature>
<protein>
    <submittedName>
        <fullName evidence="3">Secreted protein</fullName>
    </submittedName>
</protein>
<feature type="chain" id="PRO_5006448066" evidence="1">
    <location>
        <begin position="20"/>
        <end position="108"/>
    </location>
</feature>
<evidence type="ECO:0000256" key="1">
    <source>
        <dbReference type="SAM" id="SignalP"/>
    </source>
</evidence>